<feature type="transmembrane region" description="Helical" evidence="8">
    <location>
        <begin position="77"/>
        <end position="95"/>
    </location>
</feature>
<dbReference type="GO" id="GO:0031902">
    <property type="term" value="C:late endosome membrane"/>
    <property type="evidence" value="ECO:0007669"/>
    <property type="project" value="UniProtKB-SubCell"/>
</dbReference>
<evidence type="ECO:0000256" key="3">
    <source>
        <dbReference type="ARBA" id="ARBA00004630"/>
    </source>
</evidence>
<sequence>MGNGHSQNYVLQNAYTYGYIPNVQLFGPGPNLFLILSKQLFSIMYMPIVIGPGPIRVQCPKCNQNTVTRLKYVNGSYTWMSCIAILILGCGIGVYETFKCAKVLLDLIWPCSIILAIIGFPFCFCSVLPFVLHICKDVEHYCGSCNNYIGKYFRGNRSPAIVLPPQQQQVNQNHPNDN</sequence>
<accession>A0A915M8N6</accession>
<feature type="transmembrane region" description="Helical" evidence="8">
    <location>
        <begin position="107"/>
        <end position="132"/>
    </location>
</feature>
<dbReference type="InterPro" id="IPR037519">
    <property type="entry name" value="LITAF_fam"/>
</dbReference>
<evidence type="ECO:0000256" key="5">
    <source>
        <dbReference type="ARBA" id="ARBA00022723"/>
    </source>
</evidence>
<feature type="domain" description="LITAF" evidence="9">
    <location>
        <begin position="38"/>
        <end position="154"/>
    </location>
</feature>
<comment type="subcellular location">
    <subcellularLocation>
        <location evidence="2">Endosome membrane</location>
        <topology evidence="2">Peripheral membrane protein</topology>
    </subcellularLocation>
    <subcellularLocation>
        <location evidence="1">Late endosome membrane</location>
    </subcellularLocation>
    <subcellularLocation>
        <location evidence="3">Lysosome membrane</location>
        <topology evidence="3">Peripheral membrane protein</topology>
        <orientation evidence="3">Cytoplasmic side</orientation>
    </subcellularLocation>
</comment>
<name>A0A915M8N6_MELJA</name>
<keyword evidence="6" id="KW-0862">Zinc</keyword>
<comment type="similarity">
    <text evidence="4">Belongs to the CDIP1/LITAF family.</text>
</comment>
<dbReference type="PANTHER" id="PTHR23292:SF6">
    <property type="entry name" value="FI16602P1-RELATED"/>
    <property type="match status" value="1"/>
</dbReference>
<protein>
    <submittedName>
        <fullName evidence="11">LITAF domain-containing protein</fullName>
    </submittedName>
</protein>
<evidence type="ECO:0000256" key="8">
    <source>
        <dbReference type="SAM" id="Phobius"/>
    </source>
</evidence>
<dbReference type="GO" id="GO:0008270">
    <property type="term" value="F:zinc ion binding"/>
    <property type="evidence" value="ECO:0007669"/>
    <property type="project" value="TreeGrafter"/>
</dbReference>
<dbReference type="PROSITE" id="PS51837">
    <property type="entry name" value="LITAF"/>
    <property type="match status" value="1"/>
</dbReference>
<dbReference type="PANTHER" id="PTHR23292">
    <property type="entry name" value="LIPOPOLYSACCHARIDE-INDUCED TUMOR NECROSIS FACTOR-ALPHA FACTOR"/>
    <property type="match status" value="1"/>
</dbReference>
<evidence type="ECO:0000313" key="11">
    <source>
        <dbReference type="WBParaSite" id="scaffold3184_cov160.g6158"/>
    </source>
</evidence>
<evidence type="ECO:0000259" key="9">
    <source>
        <dbReference type="PROSITE" id="PS51837"/>
    </source>
</evidence>
<keyword evidence="8" id="KW-0812">Transmembrane</keyword>
<keyword evidence="8" id="KW-1133">Transmembrane helix</keyword>
<evidence type="ECO:0000256" key="2">
    <source>
        <dbReference type="ARBA" id="ARBA00004481"/>
    </source>
</evidence>
<dbReference type="SMART" id="SM00714">
    <property type="entry name" value="LITAF"/>
    <property type="match status" value="1"/>
</dbReference>
<proteinExistence type="inferred from homology"/>
<evidence type="ECO:0000313" key="10">
    <source>
        <dbReference type="Proteomes" id="UP000887561"/>
    </source>
</evidence>
<dbReference type="Pfam" id="PF10601">
    <property type="entry name" value="zf-LITAF-like"/>
    <property type="match status" value="2"/>
</dbReference>
<evidence type="ECO:0000256" key="7">
    <source>
        <dbReference type="ARBA" id="ARBA00023136"/>
    </source>
</evidence>
<dbReference type="AlphaFoldDB" id="A0A915M8N6"/>
<keyword evidence="5" id="KW-0479">Metal-binding</keyword>
<dbReference type="WBParaSite" id="scaffold3184_cov160.g6158">
    <property type="protein sequence ID" value="scaffold3184_cov160.g6158"/>
    <property type="gene ID" value="scaffold3184_cov160.g6158"/>
</dbReference>
<organism evidence="10 11">
    <name type="scientific">Meloidogyne javanica</name>
    <name type="common">Root-knot nematode worm</name>
    <dbReference type="NCBI Taxonomy" id="6303"/>
    <lineage>
        <taxon>Eukaryota</taxon>
        <taxon>Metazoa</taxon>
        <taxon>Ecdysozoa</taxon>
        <taxon>Nematoda</taxon>
        <taxon>Chromadorea</taxon>
        <taxon>Rhabditida</taxon>
        <taxon>Tylenchina</taxon>
        <taxon>Tylenchomorpha</taxon>
        <taxon>Tylenchoidea</taxon>
        <taxon>Meloidogynidae</taxon>
        <taxon>Meloidogyninae</taxon>
        <taxon>Meloidogyne</taxon>
        <taxon>Meloidogyne incognita group</taxon>
    </lineage>
</organism>
<dbReference type="Proteomes" id="UP000887561">
    <property type="component" value="Unplaced"/>
</dbReference>
<evidence type="ECO:0000256" key="1">
    <source>
        <dbReference type="ARBA" id="ARBA00004414"/>
    </source>
</evidence>
<dbReference type="InterPro" id="IPR006629">
    <property type="entry name" value="LITAF"/>
</dbReference>
<reference evidence="11" key="1">
    <citation type="submission" date="2022-11" db="UniProtKB">
        <authorList>
            <consortium name="WormBaseParasite"/>
        </authorList>
    </citation>
    <scope>IDENTIFICATION</scope>
</reference>
<keyword evidence="7 8" id="KW-0472">Membrane</keyword>
<evidence type="ECO:0000256" key="4">
    <source>
        <dbReference type="ARBA" id="ARBA00005975"/>
    </source>
</evidence>
<dbReference type="GO" id="GO:0005765">
    <property type="term" value="C:lysosomal membrane"/>
    <property type="evidence" value="ECO:0007669"/>
    <property type="project" value="UniProtKB-SubCell"/>
</dbReference>
<keyword evidence="10" id="KW-1185">Reference proteome</keyword>
<evidence type="ECO:0000256" key="6">
    <source>
        <dbReference type="ARBA" id="ARBA00022833"/>
    </source>
</evidence>